<protein>
    <submittedName>
        <fullName evidence="5">Carbon monoxide dehydrogenase</fullName>
    </submittedName>
</protein>
<dbReference type="PANTHER" id="PTHR43384:SF6">
    <property type="entry name" value="SEPTUM SITE-DETERMINING PROTEIN MIND HOMOLOG, CHLOROPLASTIC"/>
    <property type="match status" value="1"/>
</dbReference>
<dbReference type="Proteomes" id="UP000324298">
    <property type="component" value="Unassembled WGS sequence"/>
</dbReference>
<dbReference type="SUPFAM" id="SSF52540">
    <property type="entry name" value="P-loop containing nucleoside triphosphate hydrolases"/>
    <property type="match status" value="1"/>
</dbReference>
<keyword evidence="2" id="KW-0067">ATP-binding</keyword>
<feature type="compositionally biased region" description="Basic and acidic residues" evidence="3">
    <location>
        <begin position="1"/>
        <end position="13"/>
    </location>
</feature>
<dbReference type="GO" id="GO:0016887">
    <property type="term" value="F:ATP hydrolysis activity"/>
    <property type="evidence" value="ECO:0007669"/>
    <property type="project" value="TreeGrafter"/>
</dbReference>
<proteinExistence type="predicted"/>
<name>A0A5A9X913_9BACT</name>
<dbReference type="InterPro" id="IPR002586">
    <property type="entry name" value="CobQ/CobB/MinD/ParA_Nub-bd_dom"/>
</dbReference>
<reference evidence="5 6" key="1">
    <citation type="submission" date="2019-04" db="EMBL/GenBank/DDBJ databases">
        <title>Geobacter ruber sp. nov., ferric-reducing bacteria isolated from paddy soil.</title>
        <authorList>
            <person name="Xu Z."/>
            <person name="Masuda Y."/>
            <person name="Itoh H."/>
            <person name="Senoo K."/>
        </authorList>
    </citation>
    <scope>NUCLEOTIDE SEQUENCE [LARGE SCALE GENOMIC DNA]</scope>
    <source>
        <strain evidence="5 6">Red88</strain>
    </source>
</reference>
<evidence type="ECO:0000256" key="2">
    <source>
        <dbReference type="ARBA" id="ARBA00022840"/>
    </source>
</evidence>
<evidence type="ECO:0000256" key="1">
    <source>
        <dbReference type="ARBA" id="ARBA00022741"/>
    </source>
</evidence>
<evidence type="ECO:0000259" key="4">
    <source>
        <dbReference type="SMART" id="SM00382"/>
    </source>
</evidence>
<evidence type="ECO:0000313" key="5">
    <source>
        <dbReference type="EMBL" id="KAA0888689.1"/>
    </source>
</evidence>
<dbReference type="PANTHER" id="PTHR43384">
    <property type="entry name" value="SEPTUM SITE-DETERMINING PROTEIN MIND HOMOLOG, CHLOROPLASTIC-RELATED"/>
    <property type="match status" value="1"/>
</dbReference>
<feature type="domain" description="AAA+ ATPase" evidence="4">
    <location>
        <begin position="30"/>
        <end position="251"/>
    </location>
</feature>
<feature type="region of interest" description="Disordered" evidence="3">
    <location>
        <begin position="1"/>
        <end position="27"/>
    </location>
</feature>
<accession>A0A5A9X913</accession>
<dbReference type="InterPro" id="IPR050625">
    <property type="entry name" value="ParA/MinD_ATPase"/>
</dbReference>
<keyword evidence="1" id="KW-0547">Nucleotide-binding</keyword>
<dbReference type="Gene3D" id="3.40.50.300">
    <property type="entry name" value="P-loop containing nucleotide triphosphate hydrolases"/>
    <property type="match status" value="1"/>
</dbReference>
<feature type="compositionally biased region" description="Basic residues" evidence="3">
    <location>
        <begin position="14"/>
        <end position="23"/>
    </location>
</feature>
<dbReference type="FunFam" id="3.40.50.300:FF:001573">
    <property type="entry name" value="Carbon monoxide dehydrogenase accessory protein CooC"/>
    <property type="match status" value="1"/>
</dbReference>
<comment type="caution">
    <text evidence="5">The sequence shown here is derived from an EMBL/GenBank/DDBJ whole genome shotgun (WGS) entry which is preliminary data.</text>
</comment>
<evidence type="ECO:0000256" key="3">
    <source>
        <dbReference type="SAM" id="MobiDB-lite"/>
    </source>
</evidence>
<dbReference type="InterPro" id="IPR014433">
    <property type="entry name" value="CooC"/>
</dbReference>
<dbReference type="AlphaFoldDB" id="A0A5A9X913"/>
<dbReference type="PIRSF" id="PIRSF005647">
    <property type="entry name" value="CooC"/>
    <property type="match status" value="1"/>
</dbReference>
<dbReference type="Pfam" id="PF01656">
    <property type="entry name" value="CbiA"/>
    <property type="match status" value="1"/>
</dbReference>
<dbReference type="EMBL" id="SRSD01000010">
    <property type="protein sequence ID" value="KAA0888689.1"/>
    <property type="molecule type" value="Genomic_DNA"/>
</dbReference>
<sequence length="292" mass="31403">MCDNHNHDHDGHHAGHHHHHHHAEGHPVSKGLKIAITGKGGVGKTTLAGMLARVFADDGCRVLAIDADPDANLAASLGIPAELSRDLQPIARMKELAEERTGASGGYGSLFKLNPKVSDLPERFCLNYDGVNFLWMGTLESGGSGCACPENTLVKRLMGHLLLEHDDVVIMDMEAGIEHLGRGTSESVDALVVVVEPGQRSIQTAYQIMKLAGDVGIKDVFIVGSKVRDDGDRRLIERSISPTQLLGYLSFSEDIKRSDQENSAPHKVALHSLGEVRGIKDQIAARVSAGRA</sequence>
<dbReference type="GO" id="GO:0009898">
    <property type="term" value="C:cytoplasmic side of plasma membrane"/>
    <property type="evidence" value="ECO:0007669"/>
    <property type="project" value="TreeGrafter"/>
</dbReference>
<dbReference type="InterPro" id="IPR003593">
    <property type="entry name" value="AAA+_ATPase"/>
</dbReference>
<dbReference type="SMART" id="SM00382">
    <property type="entry name" value="AAA"/>
    <property type="match status" value="1"/>
</dbReference>
<gene>
    <name evidence="5" type="ORF">ET418_15010</name>
</gene>
<organism evidence="5 6">
    <name type="scientific">Oryzomonas rubra</name>
    <dbReference type="NCBI Taxonomy" id="2509454"/>
    <lineage>
        <taxon>Bacteria</taxon>
        <taxon>Pseudomonadati</taxon>
        <taxon>Thermodesulfobacteriota</taxon>
        <taxon>Desulfuromonadia</taxon>
        <taxon>Geobacterales</taxon>
        <taxon>Geobacteraceae</taxon>
        <taxon>Oryzomonas</taxon>
    </lineage>
</organism>
<dbReference type="GO" id="GO:0051782">
    <property type="term" value="P:negative regulation of cell division"/>
    <property type="evidence" value="ECO:0007669"/>
    <property type="project" value="TreeGrafter"/>
</dbReference>
<keyword evidence="6" id="KW-1185">Reference proteome</keyword>
<dbReference type="RefSeq" id="WP_149308943.1">
    <property type="nucleotide sequence ID" value="NZ_SRSD01000010.1"/>
</dbReference>
<dbReference type="GO" id="GO:0005829">
    <property type="term" value="C:cytosol"/>
    <property type="evidence" value="ECO:0007669"/>
    <property type="project" value="TreeGrafter"/>
</dbReference>
<evidence type="ECO:0000313" key="6">
    <source>
        <dbReference type="Proteomes" id="UP000324298"/>
    </source>
</evidence>
<dbReference type="InterPro" id="IPR027417">
    <property type="entry name" value="P-loop_NTPase"/>
</dbReference>
<dbReference type="OrthoDB" id="7346657at2"/>
<dbReference type="GO" id="GO:0005524">
    <property type="term" value="F:ATP binding"/>
    <property type="evidence" value="ECO:0007669"/>
    <property type="project" value="UniProtKB-KW"/>
</dbReference>